<dbReference type="EMBL" id="PXYI01000003">
    <property type="protein sequence ID" value="PSJ40836.1"/>
    <property type="molecule type" value="Genomic_DNA"/>
</dbReference>
<sequence>MASIDSRIHFRDVARREAAAFDELVNTVARLTAVEKKRPLSKAEAAEKARAETIIEEIGKSERNNNKAVEVCDPLFVATRTLLNEQAMLVPELRSHKNGRLLFDQPSHADAQSGQTKGSSGGESPYSDDADITLVGLSIGLLMLEAAEAPPVRIVPQATTRTGATVAAGTKGNGSTLYPDTRHPNARTFTREFFRALGEARSYFPLAEKVLTILAIEGDPDGRRGADPQCGAEEFARVMRGLADANVSDEEPQLRRKVNEALDRVQNVGGDDEIGDSIIDLPDLEEIVDENIIAENVRAMGPMIVSAMFDELKVFQVVDRIVEQFQQGMLPIGPGRAGKALYRYWREAPNRMSEQERRNFASITLGIPGGNPNGMINSEFNDLWLRFVSSVSSFIRQNEVDTLLRSATPSPISHQQVRKAARDLAANLSLHGYGMAHFAAREVQSQIKFMIDLLQDPEIRGSYGARDMWQVVDQVATYELGGAKTSSRYRTLATCGTIITAWLANNVARINRTTGPLIDIDQVRNPDVAENHKATRNPTDYDLVNACELWLADTATSDTRVEEMAQPREAPQMTSKPIPIPALARDMLDGIGDIGFGLGGESRSAFARNGAKAGAY</sequence>
<proteinExistence type="predicted"/>
<dbReference type="AlphaFoldDB" id="A0A2P7QS91"/>
<dbReference type="Proteomes" id="UP000241167">
    <property type="component" value="Unassembled WGS sequence"/>
</dbReference>
<evidence type="ECO:0000256" key="1">
    <source>
        <dbReference type="SAM" id="MobiDB-lite"/>
    </source>
</evidence>
<evidence type="ECO:0000313" key="3">
    <source>
        <dbReference type="Proteomes" id="UP000241167"/>
    </source>
</evidence>
<feature type="region of interest" description="Disordered" evidence="1">
    <location>
        <begin position="106"/>
        <end position="127"/>
    </location>
</feature>
<accession>A0A2P7QS91</accession>
<evidence type="ECO:0000313" key="2">
    <source>
        <dbReference type="EMBL" id="PSJ40836.1"/>
    </source>
</evidence>
<gene>
    <name evidence="2" type="ORF">C7I55_11160</name>
</gene>
<dbReference type="OrthoDB" id="8572091at2"/>
<organism evidence="2 3">
    <name type="scientific">Allosphingosinicella deserti</name>
    <dbReference type="NCBI Taxonomy" id="2116704"/>
    <lineage>
        <taxon>Bacteria</taxon>
        <taxon>Pseudomonadati</taxon>
        <taxon>Pseudomonadota</taxon>
        <taxon>Alphaproteobacteria</taxon>
        <taxon>Sphingomonadales</taxon>
        <taxon>Sphingomonadaceae</taxon>
        <taxon>Allosphingosinicella</taxon>
    </lineage>
</organism>
<name>A0A2P7QS91_9SPHN</name>
<protein>
    <submittedName>
        <fullName evidence="2">Uncharacterized protein</fullName>
    </submittedName>
</protein>
<keyword evidence="3" id="KW-1185">Reference proteome</keyword>
<reference evidence="2 3" key="1">
    <citation type="submission" date="2018-03" db="EMBL/GenBank/DDBJ databases">
        <title>The draft genome of Sphingosinicella sp. GL-C-18.</title>
        <authorList>
            <person name="Liu L."/>
            <person name="Li L."/>
            <person name="Liang L."/>
            <person name="Zhang X."/>
            <person name="Wang T."/>
        </authorList>
    </citation>
    <scope>NUCLEOTIDE SEQUENCE [LARGE SCALE GENOMIC DNA]</scope>
    <source>
        <strain evidence="2 3">GL-C-18</strain>
    </source>
</reference>
<comment type="caution">
    <text evidence="2">The sequence shown here is derived from an EMBL/GenBank/DDBJ whole genome shotgun (WGS) entry which is preliminary data.</text>
</comment>
<dbReference type="RefSeq" id="WP_106512989.1">
    <property type="nucleotide sequence ID" value="NZ_PXYI01000003.1"/>
</dbReference>